<sequence length="60" mass="6557">MRPMHLVPAERAGHRVRESVAARGKPVPLLADPGRLALLPAVHEAGQDRRMAITTIRGKQ</sequence>
<keyword evidence="2" id="KW-1185">Reference proteome</keyword>
<dbReference type="EMBL" id="FZOF01000007">
    <property type="protein sequence ID" value="SNS69320.1"/>
    <property type="molecule type" value="Genomic_DNA"/>
</dbReference>
<name>A0A239GJK7_9ACTN</name>
<reference evidence="1 2" key="1">
    <citation type="submission" date="2017-06" db="EMBL/GenBank/DDBJ databases">
        <authorList>
            <person name="Kim H.J."/>
            <person name="Triplett B.A."/>
        </authorList>
    </citation>
    <scope>NUCLEOTIDE SEQUENCE [LARGE SCALE GENOMIC DNA]</scope>
    <source>
        <strain evidence="1 2">CGMCC 4.1858</strain>
    </source>
</reference>
<protein>
    <submittedName>
        <fullName evidence="1">Uncharacterized protein</fullName>
    </submittedName>
</protein>
<dbReference type="Proteomes" id="UP000198280">
    <property type="component" value="Unassembled WGS sequence"/>
</dbReference>
<evidence type="ECO:0000313" key="2">
    <source>
        <dbReference type="Proteomes" id="UP000198280"/>
    </source>
</evidence>
<organism evidence="1 2">
    <name type="scientific">Actinacidiphila glaucinigra</name>
    <dbReference type="NCBI Taxonomy" id="235986"/>
    <lineage>
        <taxon>Bacteria</taxon>
        <taxon>Bacillati</taxon>
        <taxon>Actinomycetota</taxon>
        <taxon>Actinomycetes</taxon>
        <taxon>Kitasatosporales</taxon>
        <taxon>Streptomycetaceae</taxon>
        <taxon>Actinacidiphila</taxon>
    </lineage>
</organism>
<accession>A0A239GJK7</accession>
<evidence type="ECO:0000313" key="1">
    <source>
        <dbReference type="EMBL" id="SNS69320.1"/>
    </source>
</evidence>
<dbReference type="AlphaFoldDB" id="A0A239GJK7"/>
<proteinExistence type="predicted"/>
<gene>
    <name evidence="1" type="ORF">SAMN05216252_107439</name>
</gene>